<dbReference type="PANTHER" id="PTHR47977">
    <property type="entry name" value="RAS-RELATED PROTEIN RAB"/>
    <property type="match status" value="1"/>
</dbReference>
<evidence type="ECO:0000256" key="1">
    <source>
        <dbReference type="ARBA" id="ARBA00006270"/>
    </source>
</evidence>
<dbReference type="FunFam" id="3.40.50.300:FF:001329">
    <property type="entry name" value="Small GTP-binding protein, putative"/>
    <property type="match status" value="1"/>
</dbReference>
<dbReference type="NCBIfam" id="TIGR00231">
    <property type="entry name" value="small_GTP"/>
    <property type="match status" value="1"/>
</dbReference>
<keyword evidence="2" id="KW-0547">Nucleotide-binding</keyword>
<dbReference type="SUPFAM" id="SSF52540">
    <property type="entry name" value="P-loop containing nucleoside triphosphate hydrolases"/>
    <property type="match status" value="1"/>
</dbReference>
<dbReference type="EMBL" id="HBIP01002783">
    <property type="protein sequence ID" value="CAE0486129.1"/>
    <property type="molecule type" value="Transcribed_RNA"/>
</dbReference>
<dbReference type="Pfam" id="PF00071">
    <property type="entry name" value="Ras"/>
    <property type="match status" value="1"/>
</dbReference>
<dbReference type="SMART" id="SM00174">
    <property type="entry name" value="RHO"/>
    <property type="match status" value="1"/>
</dbReference>
<dbReference type="GO" id="GO:0005525">
    <property type="term" value="F:GTP binding"/>
    <property type="evidence" value="ECO:0007669"/>
    <property type="project" value="UniProtKB-KW"/>
</dbReference>
<name>A0A7S3QLT3_DUNTE</name>
<comment type="similarity">
    <text evidence="1">Belongs to the small GTPase superfamily. Rab family.</text>
</comment>
<dbReference type="InterPro" id="IPR001806">
    <property type="entry name" value="Small_GTPase"/>
</dbReference>
<dbReference type="SMART" id="SM00173">
    <property type="entry name" value="RAS"/>
    <property type="match status" value="1"/>
</dbReference>
<dbReference type="CDD" id="cd00154">
    <property type="entry name" value="Rab"/>
    <property type="match status" value="1"/>
</dbReference>
<dbReference type="AlphaFoldDB" id="A0A7S3QLT3"/>
<evidence type="ECO:0000313" key="5">
    <source>
        <dbReference type="EMBL" id="CAE0486129.1"/>
    </source>
</evidence>
<evidence type="ECO:0008006" key="6">
    <source>
        <dbReference type="Google" id="ProtNLM"/>
    </source>
</evidence>
<accession>A0A7S3QLT3</accession>
<dbReference type="SMART" id="SM00175">
    <property type="entry name" value="RAB"/>
    <property type="match status" value="1"/>
</dbReference>
<evidence type="ECO:0000256" key="3">
    <source>
        <dbReference type="ARBA" id="ARBA00023134"/>
    </source>
</evidence>
<dbReference type="InterPro" id="IPR005225">
    <property type="entry name" value="Small_GTP-bd"/>
</dbReference>
<dbReference type="PRINTS" id="PR00449">
    <property type="entry name" value="RASTRNSFRMNG"/>
</dbReference>
<dbReference type="PROSITE" id="PS51421">
    <property type="entry name" value="RAS"/>
    <property type="match status" value="1"/>
</dbReference>
<dbReference type="Gene3D" id="3.40.50.300">
    <property type="entry name" value="P-loop containing nucleotide triphosphate hydrolases"/>
    <property type="match status" value="1"/>
</dbReference>
<reference evidence="5" key="1">
    <citation type="submission" date="2021-01" db="EMBL/GenBank/DDBJ databases">
        <authorList>
            <person name="Corre E."/>
            <person name="Pelletier E."/>
            <person name="Niang G."/>
            <person name="Scheremetjew M."/>
            <person name="Finn R."/>
            <person name="Kale V."/>
            <person name="Holt S."/>
            <person name="Cochrane G."/>
            <person name="Meng A."/>
            <person name="Brown T."/>
            <person name="Cohen L."/>
        </authorList>
    </citation>
    <scope>NUCLEOTIDE SEQUENCE</scope>
    <source>
        <strain evidence="5">CCMP1320</strain>
    </source>
</reference>
<dbReference type="GO" id="GO:0003924">
    <property type="term" value="F:GTPase activity"/>
    <property type="evidence" value="ECO:0007669"/>
    <property type="project" value="InterPro"/>
</dbReference>
<dbReference type="InterPro" id="IPR027417">
    <property type="entry name" value="P-loop_NTPase"/>
</dbReference>
<comment type="subcellular location">
    <subcellularLocation>
        <location evidence="4">Endomembrane system</location>
        <topology evidence="4">Lipid-anchor</topology>
    </subcellularLocation>
</comment>
<dbReference type="InterPro" id="IPR050227">
    <property type="entry name" value="Rab"/>
</dbReference>
<dbReference type="PROSITE" id="PS51419">
    <property type="entry name" value="RAB"/>
    <property type="match status" value="1"/>
</dbReference>
<keyword evidence="3" id="KW-0342">GTP-binding</keyword>
<evidence type="ECO:0000256" key="4">
    <source>
        <dbReference type="ARBA" id="ARBA00037868"/>
    </source>
</evidence>
<gene>
    <name evidence="5" type="ORF">DTER00134_LOCUS1168</name>
</gene>
<proteinExistence type="inferred from homology"/>
<dbReference type="GO" id="GO:0012505">
    <property type="term" value="C:endomembrane system"/>
    <property type="evidence" value="ECO:0007669"/>
    <property type="project" value="UniProtKB-SubCell"/>
</dbReference>
<organism evidence="5">
    <name type="scientific">Dunaliella tertiolecta</name>
    <name type="common">Green alga</name>
    <dbReference type="NCBI Taxonomy" id="3047"/>
    <lineage>
        <taxon>Eukaryota</taxon>
        <taxon>Viridiplantae</taxon>
        <taxon>Chlorophyta</taxon>
        <taxon>core chlorophytes</taxon>
        <taxon>Chlorophyceae</taxon>
        <taxon>CS clade</taxon>
        <taxon>Chlamydomonadales</taxon>
        <taxon>Dunaliellaceae</taxon>
        <taxon>Dunaliella</taxon>
    </lineage>
</organism>
<sequence length="218" mass="24017">MDRQELGGRDAPPSVERLAKVIFAGGAGVGKTCLLSRLFSDKFDPSSQPTIGCDFQFKRYQVDDKSIGVTLWDTAGSERFSAMTSSYFRGAHGIILVYDVTRRDTLDALENHWLKEVEAYSTLPGAIKLVVGNKIDLADERQVTPEEGAAFARKHGCLYQEASAAASSDAPHDAHDALVWGLIVHIATDDELLKSSDHDKLQLEKNGPKRRHKKWGCC</sequence>
<protein>
    <recommendedName>
        <fullName evidence="6">Ras-related protein Rab-18</fullName>
    </recommendedName>
</protein>
<evidence type="ECO:0000256" key="2">
    <source>
        <dbReference type="ARBA" id="ARBA00022741"/>
    </source>
</evidence>